<keyword evidence="1" id="KW-0614">Plasmid</keyword>
<evidence type="ECO:0000313" key="2">
    <source>
        <dbReference type="Proteomes" id="UP001201844"/>
    </source>
</evidence>
<dbReference type="EMBL" id="JAKVIN010000007">
    <property type="protein sequence ID" value="MCJ8150913.1"/>
    <property type="molecule type" value="Genomic_DNA"/>
</dbReference>
<reference evidence="1 2" key="1">
    <citation type="submission" date="2022-02" db="EMBL/GenBank/DDBJ databases">
        <title>Shinella B3.7 sp. nov., isolated from Sediment (Zhairuo Island).</title>
        <authorList>
            <person name="Chen G."/>
        </authorList>
    </citation>
    <scope>NUCLEOTIDE SEQUENCE [LARGE SCALE GENOMIC DNA]</scope>
    <source>
        <strain evidence="1 2">B3.7</strain>
        <plasmid evidence="1">unnamed</plasmid>
    </source>
</reference>
<gene>
    <name evidence="1" type="ORF">MKI86_17345</name>
</gene>
<sequence>MQHVDSNRSTPQARVYDVVMYCRLHGIDEAEARKLVRLIGRFADRMSIQMNLTKRPVRFR</sequence>
<accession>A0ABT0CQQ6</accession>
<evidence type="ECO:0000313" key="1">
    <source>
        <dbReference type="EMBL" id="MCJ8150913.1"/>
    </source>
</evidence>
<dbReference type="RefSeq" id="WP_241603202.1">
    <property type="nucleotide sequence ID" value="NZ_JAKVIN010000007.1"/>
</dbReference>
<name>A0ABT0CQQ6_9HYPH</name>
<geneLocation type="plasmid" evidence="1">
    <name>unnamed</name>
</geneLocation>
<organism evidence="1 2">
    <name type="scientific">Shinella sedimenti</name>
    <dbReference type="NCBI Taxonomy" id="2919913"/>
    <lineage>
        <taxon>Bacteria</taxon>
        <taxon>Pseudomonadati</taxon>
        <taxon>Pseudomonadota</taxon>
        <taxon>Alphaproteobacteria</taxon>
        <taxon>Hyphomicrobiales</taxon>
        <taxon>Rhizobiaceae</taxon>
        <taxon>Shinella</taxon>
    </lineage>
</organism>
<keyword evidence="2" id="KW-1185">Reference proteome</keyword>
<protein>
    <submittedName>
        <fullName evidence="1">Uncharacterized protein</fullName>
    </submittedName>
</protein>
<dbReference type="Proteomes" id="UP001201844">
    <property type="component" value="Unassembled WGS sequence"/>
</dbReference>
<proteinExistence type="predicted"/>
<comment type="caution">
    <text evidence="1">The sequence shown here is derived from an EMBL/GenBank/DDBJ whole genome shotgun (WGS) entry which is preliminary data.</text>
</comment>